<feature type="compositionally biased region" description="Low complexity" evidence="1">
    <location>
        <begin position="675"/>
        <end position="685"/>
    </location>
</feature>
<feature type="compositionally biased region" description="Polar residues" evidence="1">
    <location>
        <begin position="661"/>
        <end position="674"/>
    </location>
</feature>
<feature type="compositionally biased region" description="Gly residues" evidence="1">
    <location>
        <begin position="618"/>
        <end position="627"/>
    </location>
</feature>
<feature type="region of interest" description="Disordered" evidence="1">
    <location>
        <begin position="1064"/>
        <end position="1089"/>
    </location>
</feature>
<dbReference type="Pfam" id="PF13920">
    <property type="entry name" value="zf-C3HC4_3"/>
    <property type="match status" value="1"/>
</dbReference>
<evidence type="ECO:0000256" key="1">
    <source>
        <dbReference type="SAM" id="MobiDB-lite"/>
    </source>
</evidence>
<sequence>MHSREMLKQFEELSEEATAAGKRTRWHVEKQMKLDGRDVVNERVKRKGVFPFASPDNADTGTQGSGDRLHQHVVQVGMALREKPRAEQRDLIHQICAYLTDPSTPRPKLTQAAVDLGLIVFSHTCDNIVDELFDQLASAGLVHQFLSTVLALLPHPPHGGQPDINWSISFFTICWLAQEALGKWHSVPGLHAHLLTHNRDALDLIEGVVAGSDEDRVRNAAVVVVDEFVCAQEPAAGLVSLQLSGFYDSQQGLFDEVDELLEKGKNPCSVGLPGMLQRHFDTVEPYMRKVLDTEPVGESVPAVLCAIQRHCFPHVGRRADMVLSSSETAARKWAACMTLGCISHYVMLVIRSAPPDVQKSVLEACRPFLKVVTQPTFLKAVLGALSSGRGGRLGYDQPLQITLVIMTPGLAACVGRLGLLVDVGLPAALVSLMTDDGLMREPHGPLLADYLMRSTASVLVRASVNVAADEGLATAMCRMLFGLLKGRRDEGAAAVGEDLADMVCETLEALVKYGDEVMERRGEMQNRIATQILQLESVKTMMAAAGRRGSKGAKPRNVPKKILDLFHRIEKAETERYEKAIEAEFDDTPSTAPTPATTTTTAKKNKKAGSKKKKGKGNRGGATGGASGPSSLTPVDHDGSDVSDDGGSVLAKKGSEDEQPAKSTPTSAPSNDGQPSVSVPSSVLSGEVIADDHFIPVTHKKKKTGKTNPSATPNQQPQQQLFPPSGPSSSFSRPSPLAANTPPYKHDAATSVFGSKGVLVSYPFGGGDGHEGGASASPASASLSDIMTTATSTRQHSRVPSFDTLPSRPTPKPFPPWLPTHDGLHDNHHHMIPLPPRPPYPPLPPPPRHTHDDNCPQTASPAAAAALSSAAGPIYGSDLSAAGAFSAAADGDVGSPLPPPMFLMFESDENDTAAPPQMQTHPAGDSDISSGGAYQADSGSSSFRDLQLQVKRQQREMEAMRQRQEHEMDEMRQRLAALSAGHHQQQQHTSSSSSSARPPPLPTLPPTQHQHQRQQHQHRGGECSVCMDAPASVVYMPCRHLRVCPKCYDDNKARVARELTRVRAENDRRKQENEDRIRQNKSRKRDKQLPMVKLLDEPHYVCEHCNGTVEFGGSVEEALQWVANNLLK</sequence>
<organism evidence="2 3">
    <name type="scientific">Vitrella brassicaformis (strain CCMP3155)</name>
    <dbReference type="NCBI Taxonomy" id="1169540"/>
    <lineage>
        <taxon>Eukaryota</taxon>
        <taxon>Sar</taxon>
        <taxon>Alveolata</taxon>
        <taxon>Colpodellida</taxon>
        <taxon>Vitrellaceae</taxon>
        <taxon>Vitrella</taxon>
    </lineage>
</organism>
<feature type="compositionally biased region" description="Low complexity" evidence="1">
    <location>
        <begin position="588"/>
        <end position="602"/>
    </location>
</feature>
<dbReference type="Proteomes" id="UP000041254">
    <property type="component" value="Unassembled WGS sequence"/>
</dbReference>
<dbReference type="VEuPathDB" id="CryptoDB:Vbra_12069"/>
<feature type="compositionally biased region" description="Basic residues" evidence="1">
    <location>
        <begin position="603"/>
        <end position="617"/>
    </location>
</feature>
<keyword evidence="3" id="KW-1185">Reference proteome</keyword>
<feature type="region of interest" description="Disordered" evidence="1">
    <location>
        <begin position="901"/>
        <end position="1016"/>
    </location>
</feature>
<feature type="region of interest" description="Disordered" evidence="1">
    <location>
        <begin position="582"/>
        <end position="745"/>
    </location>
</feature>
<dbReference type="InterPro" id="IPR013083">
    <property type="entry name" value="Znf_RING/FYVE/PHD"/>
</dbReference>
<dbReference type="InParanoid" id="A0A0G4EKB9"/>
<dbReference type="EMBL" id="CDMY01000248">
    <property type="protein sequence ID" value="CEL96866.1"/>
    <property type="molecule type" value="Genomic_DNA"/>
</dbReference>
<proteinExistence type="predicted"/>
<dbReference type="Gene3D" id="3.30.40.10">
    <property type="entry name" value="Zinc/RING finger domain, C3HC4 (zinc finger)"/>
    <property type="match status" value="1"/>
</dbReference>
<feature type="compositionally biased region" description="Pro residues" evidence="1">
    <location>
        <begin position="833"/>
        <end position="847"/>
    </location>
</feature>
<accession>A0A0G4EKB9</accession>
<feature type="compositionally biased region" description="Low complexity" evidence="1">
    <location>
        <begin position="709"/>
        <end position="736"/>
    </location>
</feature>
<feature type="compositionally biased region" description="Low complexity" evidence="1">
    <location>
        <begin position="979"/>
        <end position="996"/>
    </location>
</feature>
<dbReference type="AlphaFoldDB" id="A0A0G4EKB9"/>
<reference evidence="2 3" key="1">
    <citation type="submission" date="2014-11" db="EMBL/GenBank/DDBJ databases">
        <authorList>
            <person name="Zhu J."/>
            <person name="Qi W."/>
            <person name="Song R."/>
        </authorList>
    </citation>
    <scope>NUCLEOTIDE SEQUENCE [LARGE SCALE GENOMIC DNA]</scope>
</reference>
<evidence type="ECO:0000313" key="3">
    <source>
        <dbReference type="Proteomes" id="UP000041254"/>
    </source>
</evidence>
<feature type="compositionally biased region" description="Basic and acidic residues" evidence="1">
    <location>
        <begin position="1064"/>
        <end position="1078"/>
    </location>
</feature>
<protein>
    <recommendedName>
        <fullName evidence="4">RING-type domain-containing protein</fullName>
    </recommendedName>
</protein>
<feature type="compositionally biased region" description="Basic and acidic residues" evidence="1">
    <location>
        <begin position="953"/>
        <end position="973"/>
    </location>
</feature>
<dbReference type="PhylomeDB" id="A0A0G4EKB9"/>
<feature type="compositionally biased region" description="Pro residues" evidence="1">
    <location>
        <begin position="808"/>
        <end position="818"/>
    </location>
</feature>
<evidence type="ECO:0008006" key="4">
    <source>
        <dbReference type="Google" id="ProtNLM"/>
    </source>
</evidence>
<evidence type="ECO:0000313" key="2">
    <source>
        <dbReference type="EMBL" id="CEL96866.1"/>
    </source>
</evidence>
<name>A0A0G4EKB9_VITBC</name>
<gene>
    <name evidence="2" type="ORF">Vbra_12069</name>
</gene>
<feature type="region of interest" description="Disordered" evidence="1">
    <location>
        <begin position="789"/>
        <end position="859"/>
    </location>
</feature>